<feature type="domain" description="IPT/TIG" evidence="3">
    <location>
        <begin position="1127"/>
        <end position="1223"/>
    </location>
</feature>
<proteinExistence type="predicted"/>
<sequence length="2257" mass="248376">MKRKLVLLLIILTLMGSLPMNALASYAIVVGSNDEGNIVVTSVKYSVDHSGFILSDGYIEIEGTNLVDVDVLFEKSGQGLVNMGERVINTSTLVKYNLTTDEAEAFIGKIRVGGQSINLNTATFPNIQSSNKQTINIDDPQPYTIEFYGNNLDSVNNGGNITGTYGNGLSSTTLGTDDSAGGHTLTLTNATNPGRLGYQNIVLNQTVISADPINGTPSIEIQYTYTSAFRIIESLGINDLKMFPNTGAKGDEVYFTGTNFSDTRRYGVYFLKTLDGSDKYSETNKATYVSLGIDVSGTDDRLTVKVPSGDSFDRRNYYVVLTDEQNGQVVAEQVVYREDQPTVLDEFTVIEAGYKPTIDNIYPAKGPDTGGNVQISGRNIVTLNIPDLNSTGTFTPPTSESNDEVLVINYADGTYKGNNVSIERKINVNIAKKTTFAKDSLDAFQVIQGIPDSIIVTTAVIDDAETDPFKEVVVEIETTLTITDPGANFGKQYVFNQIVTKDNGYEFEPSTYTPEITSVSPTQVQIEDTTSNYSRVKNNTLLSIKGDKFLVDRLVGGTGEIITRKPSVLIKKNDDNTLFNRYQVGFFPNETWVDPTPGSTIKVTGIIKYKENESDPEQVLLDGNGMAVPLTLTVINSDGEIVDGTSNNQIGQKILIMIPNTTLIGDGGIKHLQVTNPMRDSESPGKSNIRSDFLEFIKTSDIPVIETVSPNIITVEGNEEIVITGSNLQDGLKLYLDGEEITTFTRELGTTGNKILITFTAPKGREGTTQLQVVNPSGGIAVSNFTYVKTFNKDPIFTDFSPKMGTYDTMVVINGDNFLKPDPTAITETGMDAYRLIGTRIKIDGREVNDYNLNNYGNIEYLPFTVPNEDVLIDQSVGKAVFSSFSENTEVLNASDLTVATLTNDALKNPAIEWNGERYAFKYADGVYSAYNSEDALIGVATITFDGNDQTTIAITGGPTFIAKMNNHIIRVGKNAEGANFAYLSDYAESVILSDGSEHYTLSYNFSELPIISNGKDKTYTIKADSLGNINAEDSFGNKKNVTTNVNGLVLDGVQLDMLTPYTTNSMTGGIEGNRTRILSKNQVVFTVPYLTTGKGYKSLEVVNPDTKFASKSDQEGFYYIAQATSNPIITTIVPNKGSVDGGYYVKISGSGFEDNSKVYIDSVEVPSSDTYVALDGTWIKIKMPASIKKLNEDYNVDQLSVPVVVVNPDGGNDYRAKGFTYIIPQSDPQIDIIVPTTGSSNGGEIVEIIGYEFRFYEPYEDQVGGPGYNVGDPFEDIYYNNKWDDLLSDSVDPNAITAYPELTNPYYAEYYKSVILPKVYFGENEANIVEYSKGYLKVITPPHASGVVDVYVTNNDSGISNKIKYTYRASTPTITKISPNFGRKQGQEPKDIYGANLFRSILYGYADNDAENIKILSDVDALVRFGEIGNRDIDRVLPNSGLINSQRTTVNLDGGLTVAYNGGANELKLTVTENNIIYTKTFNYEDTLVYVPLNMLQNAANEYYVPNGLKNIDATTYQSNPYEYIRIEILDRRLIVERGYAPKVVYDNDTHVVVYSPSYYTIDTVPVTFQNTDGGKATTSFTYTNPASEPKIYNIEPQMISPDETKWIVESSVNGGIDIEIAGLDFRNNVEVYIGSTKATVKEKTTKVLNGKEYDLLVVTVPAGTTNDIGMEYPIMIKNEDQGLANSNNLPDLIGPNYGNSTIPFYFVYRKPLSDPRIDLIAPTKTSIHGGNTITITGSDFREGAYVIIGTRAGIPIYNTTISERGTKLTFVTPTNMTLGDKTIQVLNKDYGIAIKNNGIKVVSMPTLENYFLDQNGVVLTRINVTGDQTITLKGANFQEGASVYFGGTYTEVTSTTTDVAEAEIGIYTNDKRYYVKEGFKSASVTFVDANTLKVSVPEVTFEGAISIVVMNPDNGITNDALRSEYTVPIPSDPSNLKVTTVNDMYIKLYDYQSASASYFEIYVYLGSKTDYNLIQNKYQDFQYLGITKVEPYKISYLPGFEFLGENDRIVFVLKAVNKFGPSGYSNIAALKHKDVQDIKEFGPPNIDGGIEVPDGQDYEIDQNGNLVKVTMNSKKISNIVNIDASEAVTRDTKIKLINIPEDIVKTSTSNITVNFGKSVYRFAPVTLNTLTFKTMADYFDAYAQIKEDITMNQNRAYLTPNIRGKKQISDVYTITFNATSDNSTKTFSTLSQSMDFSILYDDSFITMAQESQISLYKYNSSTNAYEPYNGVLESDKNRVTARIQEAGHYVLLTNY</sequence>
<dbReference type="PANTHER" id="PTHR46769:SF2">
    <property type="entry name" value="FIBROCYSTIN-L ISOFORM 2 PRECURSOR-RELATED"/>
    <property type="match status" value="1"/>
</dbReference>
<dbReference type="InterPro" id="IPR052387">
    <property type="entry name" value="Fibrocystin"/>
</dbReference>
<evidence type="ECO:0000256" key="2">
    <source>
        <dbReference type="SAM" id="SignalP"/>
    </source>
</evidence>
<dbReference type="PANTHER" id="PTHR46769">
    <property type="entry name" value="POLYCYSTIC KIDNEY AND HEPATIC DISEASE 1 (AUTOSOMAL RECESSIVE)-LIKE 1"/>
    <property type="match status" value="1"/>
</dbReference>
<dbReference type="InterPro" id="IPR013783">
    <property type="entry name" value="Ig-like_fold"/>
</dbReference>
<feature type="domain" description="IPT/TIG" evidence="3">
    <location>
        <begin position="702"/>
        <end position="788"/>
    </location>
</feature>
<dbReference type="CDD" id="cd00102">
    <property type="entry name" value="IPT"/>
    <property type="match status" value="3"/>
</dbReference>
<feature type="domain" description="IPT/TIG" evidence="3">
    <location>
        <begin position="1716"/>
        <end position="1803"/>
    </location>
</feature>
<dbReference type="SUPFAM" id="SSF81296">
    <property type="entry name" value="E set domains"/>
    <property type="match status" value="4"/>
</dbReference>
<dbReference type="Pfam" id="PF01833">
    <property type="entry name" value="TIG"/>
    <property type="match status" value="5"/>
</dbReference>
<keyword evidence="5" id="KW-1185">Reference proteome</keyword>
<dbReference type="Proteomes" id="UP000614200">
    <property type="component" value="Unassembled WGS sequence"/>
</dbReference>
<organism evidence="4 5">
    <name type="scientific">Fusibacter ferrireducens</name>
    <dbReference type="NCBI Taxonomy" id="2785058"/>
    <lineage>
        <taxon>Bacteria</taxon>
        <taxon>Bacillati</taxon>
        <taxon>Bacillota</taxon>
        <taxon>Clostridia</taxon>
        <taxon>Eubacteriales</taxon>
        <taxon>Eubacteriales Family XII. Incertae Sedis</taxon>
        <taxon>Fusibacter</taxon>
    </lineage>
</organism>
<evidence type="ECO:0000259" key="3">
    <source>
        <dbReference type="SMART" id="SM00429"/>
    </source>
</evidence>
<evidence type="ECO:0000256" key="1">
    <source>
        <dbReference type="ARBA" id="ARBA00022729"/>
    </source>
</evidence>
<dbReference type="InterPro" id="IPR002909">
    <property type="entry name" value="IPT_dom"/>
</dbReference>
<evidence type="ECO:0000313" key="5">
    <source>
        <dbReference type="Proteomes" id="UP000614200"/>
    </source>
</evidence>
<dbReference type="Gene3D" id="2.60.40.10">
    <property type="entry name" value="Immunoglobulins"/>
    <property type="match status" value="6"/>
</dbReference>
<protein>
    <submittedName>
        <fullName evidence="4">IPT/TIG domain-containing protein</fullName>
    </submittedName>
</protein>
<evidence type="ECO:0000313" key="4">
    <source>
        <dbReference type="EMBL" id="MBF4695185.1"/>
    </source>
</evidence>
<feature type="chain" id="PRO_5046658315" evidence="2">
    <location>
        <begin position="25"/>
        <end position="2257"/>
    </location>
</feature>
<feature type="signal peptide" evidence="2">
    <location>
        <begin position="1"/>
        <end position="24"/>
    </location>
</feature>
<dbReference type="RefSeq" id="WP_194703428.1">
    <property type="nucleotide sequence ID" value="NZ_JADKNH010000013.1"/>
</dbReference>
<keyword evidence="1 2" id="KW-0732">Signal</keyword>
<dbReference type="InterPro" id="IPR014756">
    <property type="entry name" value="Ig_E-set"/>
</dbReference>
<dbReference type="SMART" id="SM00429">
    <property type="entry name" value="IPT"/>
    <property type="match status" value="4"/>
</dbReference>
<gene>
    <name evidence="4" type="ORF">ISU02_18960</name>
</gene>
<reference evidence="4 5" key="1">
    <citation type="submission" date="2020-11" db="EMBL/GenBank/DDBJ databases">
        <title>Fusibacter basophilias sp. nov.</title>
        <authorList>
            <person name="Qiu D."/>
        </authorList>
    </citation>
    <scope>NUCLEOTIDE SEQUENCE [LARGE SCALE GENOMIC DNA]</scope>
    <source>
        <strain evidence="4 5">Q10-2</strain>
    </source>
</reference>
<feature type="domain" description="IPT/TIG" evidence="3">
    <location>
        <begin position="1228"/>
        <end position="1369"/>
    </location>
</feature>
<name>A0ABR9ZXJ8_9FIRM</name>
<accession>A0ABR9ZXJ8</accession>
<dbReference type="EMBL" id="JADKNH010000013">
    <property type="protein sequence ID" value="MBF4695185.1"/>
    <property type="molecule type" value="Genomic_DNA"/>
</dbReference>
<comment type="caution">
    <text evidence="4">The sequence shown here is derived from an EMBL/GenBank/DDBJ whole genome shotgun (WGS) entry which is preliminary data.</text>
</comment>